<evidence type="ECO:0000256" key="1">
    <source>
        <dbReference type="ARBA" id="ARBA00007228"/>
    </source>
</evidence>
<feature type="domain" description="tRNA/rRNA methyltransferase SpoU type" evidence="6">
    <location>
        <begin position="5"/>
        <end position="155"/>
    </location>
</feature>
<dbReference type="SUPFAM" id="SSF75217">
    <property type="entry name" value="alpha/beta knot"/>
    <property type="match status" value="1"/>
</dbReference>
<dbReference type="Gene3D" id="1.10.8.590">
    <property type="match status" value="1"/>
</dbReference>
<organism evidence="7 8">
    <name type="scientific">Halomonas salipaludis</name>
    <dbReference type="NCBI Taxonomy" id="2032625"/>
    <lineage>
        <taxon>Bacteria</taxon>
        <taxon>Pseudomonadati</taxon>
        <taxon>Pseudomonadota</taxon>
        <taxon>Gammaproteobacteria</taxon>
        <taxon>Oceanospirillales</taxon>
        <taxon>Halomonadaceae</taxon>
        <taxon>Halomonas</taxon>
    </lineage>
</organism>
<dbReference type="InterPro" id="IPR029028">
    <property type="entry name" value="Alpha/beta_knot_MTases"/>
</dbReference>
<name>A0A2A2F2B5_9GAMM</name>
<dbReference type="NCBIfam" id="TIGR00050">
    <property type="entry name" value="rRNA_methyl_1"/>
    <property type="match status" value="1"/>
</dbReference>
<evidence type="ECO:0000256" key="3">
    <source>
        <dbReference type="ARBA" id="ARBA00022679"/>
    </source>
</evidence>
<dbReference type="InterPro" id="IPR004384">
    <property type="entry name" value="RNA_MeTrfase_TrmJ/LasT"/>
</dbReference>
<evidence type="ECO:0000256" key="4">
    <source>
        <dbReference type="ARBA" id="ARBA00022691"/>
    </source>
</evidence>
<dbReference type="OrthoDB" id="9806346at2"/>
<dbReference type="Pfam" id="PF00588">
    <property type="entry name" value="SpoU_methylase"/>
    <property type="match status" value="1"/>
</dbReference>
<dbReference type="EC" id="2.1.1.200" evidence="5"/>
<evidence type="ECO:0000259" key="6">
    <source>
        <dbReference type="Pfam" id="PF00588"/>
    </source>
</evidence>
<dbReference type="Proteomes" id="UP000217771">
    <property type="component" value="Unassembled WGS sequence"/>
</dbReference>
<keyword evidence="5" id="KW-0819">tRNA processing</keyword>
<keyword evidence="2 5" id="KW-0489">Methyltransferase</keyword>
<sequence>MLSNIRIVLVQTFHPGNIGQAARAMKTMGLSDLVLVRPRCYPDVEASRLAAGAEDVLDGARVVDELSDAVADCVQVVGASARLRSLPLPHFDEPDAMAETVVGHARQSPVALVFGRERSGLTNDEIRQCSHQVSIPANPDYGILNLSQAVQVLAYEVHRAWRRQPASDYRYQRPAQAEPPTREQLGHFQAHLSRVMASSGFLTQPHATTEQQLQTLFARAQPSRRELSLLRGLLSALEQHIATDLSDDKERSRNRD</sequence>
<keyword evidence="4 5" id="KW-0949">S-adenosyl-L-methionine</keyword>
<comment type="caution">
    <text evidence="7">The sequence shown here is derived from an EMBL/GenBank/DDBJ whole genome shotgun (WGS) entry which is preliminary data.</text>
</comment>
<dbReference type="InterPro" id="IPR001537">
    <property type="entry name" value="SpoU_MeTrfase"/>
</dbReference>
<dbReference type="PANTHER" id="PTHR42786">
    <property type="entry name" value="TRNA/RRNA METHYLTRANSFERASE"/>
    <property type="match status" value="1"/>
</dbReference>
<comment type="subunit">
    <text evidence="5">Homodimer.</text>
</comment>
<keyword evidence="5" id="KW-0963">Cytoplasm</keyword>
<dbReference type="CDD" id="cd18093">
    <property type="entry name" value="SpoU-like_TrmJ"/>
    <property type="match status" value="1"/>
</dbReference>
<comment type="similarity">
    <text evidence="1">Belongs to the class IV-like SAM-binding methyltransferase superfamily. RNA methyltransferase TrmH family.</text>
</comment>
<proteinExistence type="inferred from homology"/>
<dbReference type="PANTHER" id="PTHR42786:SF2">
    <property type="entry name" value="TRNA (CYTIDINE_URIDINE-2'-O-)-METHYLTRANSFERASE TRMJ"/>
    <property type="match status" value="1"/>
</dbReference>
<comment type="catalytic activity">
    <reaction evidence="5">
        <text>uridine(32) in tRNA + S-adenosyl-L-methionine = 2'-O-methyluridine(32) in tRNA + S-adenosyl-L-homocysteine + H(+)</text>
        <dbReference type="Rhea" id="RHEA:42936"/>
        <dbReference type="Rhea" id="RHEA-COMP:10107"/>
        <dbReference type="Rhea" id="RHEA-COMP:10290"/>
        <dbReference type="ChEBI" id="CHEBI:15378"/>
        <dbReference type="ChEBI" id="CHEBI:57856"/>
        <dbReference type="ChEBI" id="CHEBI:59789"/>
        <dbReference type="ChEBI" id="CHEBI:65315"/>
        <dbReference type="ChEBI" id="CHEBI:74478"/>
        <dbReference type="EC" id="2.1.1.200"/>
    </reaction>
</comment>
<dbReference type="PIRSF" id="PIRSF004808">
    <property type="entry name" value="LasT"/>
    <property type="match status" value="1"/>
</dbReference>
<dbReference type="GO" id="GO:0160206">
    <property type="term" value="F:tRNA (cytidine(32)/uridine(32)-2'-O)-methyltransferase activity"/>
    <property type="evidence" value="ECO:0007669"/>
    <property type="project" value="UniProtKB-EC"/>
</dbReference>
<evidence type="ECO:0000313" key="8">
    <source>
        <dbReference type="Proteomes" id="UP000217771"/>
    </source>
</evidence>
<dbReference type="GO" id="GO:0002128">
    <property type="term" value="P:tRNA nucleoside ribose methylation"/>
    <property type="evidence" value="ECO:0007669"/>
    <property type="project" value="TreeGrafter"/>
</dbReference>
<dbReference type="InterPro" id="IPR029026">
    <property type="entry name" value="tRNA_m1G_MTases_N"/>
</dbReference>
<dbReference type="FunFam" id="3.40.1280.10:FF:000006">
    <property type="entry name" value="Uncharacterized tRNA/rRNA methyltransferase HI_0380"/>
    <property type="match status" value="1"/>
</dbReference>
<reference evidence="7 8" key="1">
    <citation type="submission" date="2017-08" db="EMBL/GenBank/DDBJ databases">
        <title>Halomonas alkalisoli sp. nov., isolated from saline alkaline soil.</title>
        <authorList>
            <person name="Wang D."/>
            <person name="Zhang G."/>
        </authorList>
    </citation>
    <scope>NUCLEOTIDE SEQUENCE [LARGE SCALE GENOMIC DNA]</scope>
    <source>
        <strain evidence="7 8">WRN001</strain>
    </source>
</reference>
<accession>A0A2A2F2B5</accession>
<keyword evidence="3 7" id="KW-0808">Transferase</keyword>
<dbReference type="Gene3D" id="3.40.1280.10">
    <property type="match status" value="1"/>
</dbReference>
<keyword evidence="8" id="KW-1185">Reference proteome</keyword>
<dbReference type="RefSeq" id="WP_095618926.1">
    <property type="nucleotide sequence ID" value="NZ_NSKB01000001.1"/>
</dbReference>
<evidence type="ECO:0000256" key="5">
    <source>
        <dbReference type="RuleBase" id="RU362024"/>
    </source>
</evidence>
<evidence type="ECO:0000256" key="2">
    <source>
        <dbReference type="ARBA" id="ARBA00022603"/>
    </source>
</evidence>
<comment type="function">
    <text evidence="5">Catalyzes the formation of 2'O-methylated cytidine (Cm32) or 2'O-methylated uridine (Um32) at position 32 in tRNA.</text>
</comment>
<dbReference type="GO" id="GO:0106339">
    <property type="term" value="F:tRNA (cytidine(32)-2'-O)-methyltransferase activity"/>
    <property type="evidence" value="ECO:0007669"/>
    <property type="project" value="RHEA"/>
</dbReference>
<dbReference type="AlphaFoldDB" id="A0A2A2F2B5"/>
<gene>
    <name evidence="5" type="primary">trmJ</name>
    <name evidence="7" type="ORF">CK498_00560</name>
</gene>
<dbReference type="EMBL" id="NSKB01000001">
    <property type="protein sequence ID" value="PAU78910.1"/>
    <property type="molecule type" value="Genomic_DNA"/>
</dbReference>
<protein>
    <recommendedName>
        <fullName evidence="5">tRNA (cytidine/uridine-2'-O-)-methyltransferase TrmJ</fullName>
        <ecNumber evidence="5">2.1.1.200</ecNumber>
    </recommendedName>
    <alternativeName>
        <fullName evidence="5">tRNA (cytidine(32)/uridine(32)-2'-O)-methyltransferase</fullName>
    </alternativeName>
    <alternativeName>
        <fullName evidence="5">tRNA Cm32/Um32 methyltransferase</fullName>
    </alternativeName>
</protein>
<comment type="subcellular location">
    <subcellularLocation>
        <location evidence="5">Cytoplasm</location>
    </subcellularLocation>
</comment>
<evidence type="ECO:0000313" key="7">
    <source>
        <dbReference type="EMBL" id="PAU78910.1"/>
    </source>
</evidence>
<comment type="catalytic activity">
    <reaction evidence="5">
        <text>cytidine(32) in tRNA + S-adenosyl-L-methionine = 2'-O-methylcytidine(32) in tRNA + S-adenosyl-L-homocysteine + H(+)</text>
        <dbReference type="Rhea" id="RHEA:42932"/>
        <dbReference type="Rhea" id="RHEA-COMP:10288"/>
        <dbReference type="Rhea" id="RHEA-COMP:10289"/>
        <dbReference type="ChEBI" id="CHEBI:15378"/>
        <dbReference type="ChEBI" id="CHEBI:57856"/>
        <dbReference type="ChEBI" id="CHEBI:59789"/>
        <dbReference type="ChEBI" id="CHEBI:74495"/>
        <dbReference type="ChEBI" id="CHEBI:82748"/>
        <dbReference type="EC" id="2.1.1.200"/>
    </reaction>
</comment>
<dbReference type="GO" id="GO:0003723">
    <property type="term" value="F:RNA binding"/>
    <property type="evidence" value="ECO:0007669"/>
    <property type="project" value="InterPro"/>
</dbReference>
<dbReference type="GO" id="GO:0005829">
    <property type="term" value="C:cytosol"/>
    <property type="evidence" value="ECO:0007669"/>
    <property type="project" value="TreeGrafter"/>
</dbReference>